<comment type="subunit">
    <text evidence="9">Homodimer.</text>
</comment>
<evidence type="ECO:0000313" key="18">
    <source>
        <dbReference type="EMBL" id="TDK65111.1"/>
    </source>
</evidence>
<dbReference type="SUPFAM" id="SSF51735">
    <property type="entry name" value="NAD(P)-binding Rossmann-fold domains"/>
    <property type="match status" value="1"/>
</dbReference>
<feature type="binding site" evidence="9 11">
    <location>
        <begin position="114"/>
        <end position="116"/>
    </location>
    <ligand>
        <name>substrate</name>
    </ligand>
</feature>
<feature type="domain" description="Quinate/shikimate 5-dehydrogenase/glutamyl-tRNA reductase" evidence="16">
    <location>
        <begin position="171"/>
        <end position="306"/>
    </location>
</feature>
<dbReference type="InterPro" id="IPR036453">
    <property type="entry name" value="GluRdtase_dimer_dom_sf"/>
</dbReference>
<dbReference type="UniPathway" id="UPA00251">
    <property type="reaction ID" value="UER00316"/>
</dbReference>
<dbReference type="Pfam" id="PF05201">
    <property type="entry name" value="GlutR_N"/>
    <property type="match status" value="1"/>
</dbReference>
<evidence type="ECO:0000256" key="6">
    <source>
        <dbReference type="ARBA" id="ARBA00023244"/>
    </source>
</evidence>
<evidence type="ECO:0000259" key="16">
    <source>
        <dbReference type="Pfam" id="PF01488"/>
    </source>
</evidence>
<dbReference type="NCBIfam" id="TIGR01035">
    <property type="entry name" value="hemA"/>
    <property type="match status" value="1"/>
</dbReference>
<evidence type="ECO:0000256" key="9">
    <source>
        <dbReference type="HAMAP-Rule" id="MF_00087"/>
    </source>
</evidence>
<keyword evidence="4 9" id="KW-0521">NADP</keyword>
<dbReference type="SUPFAM" id="SSF69742">
    <property type="entry name" value="Glutamyl tRNA-reductase catalytic, N-terminal domain"/>
    <property type="match status" value="1"/>
</dbReference>
<dbReference type="InterPro" id="IPR000343">
    <property type="entry name" value="4pyrrol_synth_GluRdtase"/>
</dbReference>
<evidence type="ECO:0000256" key="2">
    <source>
        <dbReference type="ARBA" id="ARBA00005916"/>
    </source>
</evidence>
<dbReference type="GO" id="GO:0008883">
    <property type="term" value="F:glutamyl-tRNA reductase activity"/>
    <property type="evidence" value="ECO:0007669"/>
    <property type="project" value="UniProtKB-UniRule"/>
</dbReference>
<gene>
    <name evidence="9" type="primary">hemA</name>
    <name evidence="18" type="ORF">E2K98_02410</name>
</gene>
<evidence type="ECO:0000256" key="3">
    <source>
        <dbReference type="ARBA" id="ARBA00012970"/>
    </source>
</evidence>
<protein>
    <recommendedName>
        <fullName evidence="8 9">Glutamyl-tRNA reductase</fullName>
        <shortName evidence="9">GluTR</shortName>
        <ecNumber evidence="3 9">1.2.1.70</ecNumber>
    </recommendedName>
</protein>
<name>A0A4R5VZN4_9BACI</name>
<dbReference type="InterPro" id="IPR036291">
    <property type="entry name" value="NAD(P)-bd_dom_sf"/>
</dbReference>
<evidence type="ECO:0000256" key="11">
    <source>
        <dbReference type="PIRSR" id="PIRSR000445-2"/>
    </source>
</evidence>
<comment type="similarity">
    <text evidence="2 9 14">Belongs to the glutamyl-tRNA reductase family.</text>
</comment>
<comment type="miscellaneous">
    <text evidence="9">During catalysis, the active site Cys acts as a nucleophile attacking the alpha-carbonyl group of tRNA-bound glutamate with the formation of a thioester intermediate between enzyme and glutamate, and the concomitant release of tRNA(Glu). The thioester intermediate is finally reduced by direct hydride transfer from NADPH, to form the product GSA.</text>
</comment>
<dbReference type="PANTHER" id="PTHR43013">
    <property type="entry name" value="GLUTAMYL-TRNA REDUCTASE"/>
    <property type="match status" value="1"/>
</dbReference>
<proteinExistence type="inferred from homology"/>
<dbReference type="PANTHER" id="PTHR43013:SF1">
    <property type="entry name" value="GLUTAMYL-TRNA REDUCTASE"/>
    <property type="match status" value="1"/>
</dbReference>
<dbReference type="EC" id="1.2.1.70" evidence="3 9"/>
<dbReference type="InterPro" id="IPR015896">
    <property type="entry name" value="4pyrrol_synth_GluRdtase_dimer"/>
</dbReference>
<feature type="binding site" evidence="9 11">
    <location>
        <begin position="49"/>
        <end position="52"/>
    </location>
    <ligand>
        <name>substrate</name>
    </ligand>
</feature>
<comment type="pathway">
    <text evidence="1 9 14">Porphyrin-containing compound metabolism; protoporphyrin-IX biosynthesis; 5-aminolevulinate from L-glutamyl-tRNA(Glu): step 1/2.</text>
</comment>
<organism evidence="18 19">
    <name type="scientific">Bacillus salipaludis</name>
    <dbReference type="NCBI Taxonomy" id="2547811"/>
    <lineage>
        <taxon>Bacteria</taxon>
        <taxon>Bacillati</taxon>
        <taxon>Bacillota</taxon>
        <taxon>Bacilli</taxon>
        <taxon>Bacillales</taxon>
        <taxon>Bacillaceae</taxon>
        <taxon>Bacillus</taxon>
    </lineage>
</organism>
<evidence type="ECO:0000313" key="19">
    <source>
        <dbReference type="Proteomes" id="UP000295132"/>
    </source>
</evidence>
<evidence type="ECO:0000256" key="10">
    <source>
        <dbReference type="PIRSR" id="PIRSR000445-1"/>
    </source>
</evidence>
<keyword evidence="5 9" id="KW-0560">Oxidoreductase</keyword>
<dbReference type="GO" id="GO:0019353">
    <property type="term" value="P:protoporphyrinogen IX biosynthetic process from glutamate"/>
    <property type="evidence" value="ECO:0007669"/>
    <property type="project" value="TreeGrafter"/>
</dbReference>
<keyword evidence="6 9" id="KW-0627">Porphyrin biosynthesis</keyword>
<dbReference type="Pfam" id="PF00745">
    <property type="entry name" value="GlutR_dimer"/>
    <property type="match status" value="1"/>
</dbReference>
<sequence length="457" mass="51889">MEIMVLGMNHSTAPVKIREKFKIQKESYSNFIESLYRTEGLKECVILSTCNRTEIYAVVDETHMVKHKIIQFLTDSFEANKLQITNNLYLKENDEAVKHLFRVICGLDSMVLGETQILGQVKEAYTRSHSHQATGTIFNKLFNQAITFAKHVHSETDIGRNAVSVSYAAIELGKKIIGSLHSKTAVILGAGEMAELTVKHLHANGAGKIIVVNRTYERAKKLAEKFGAGTKTMDRIHDVLIEADIIISSIDMKEPIITAKDMETINLKRTQRPLFMIDISVPRNIDPKINNLDHVFLYDIDDLESIVETNLEKRAQEREKINDMIDQELLTFKTWLSTLVITPIMAALRSKSLGIYEEAISQIENKLPGLTERERKIIRKYSKSIVTQMMHSPLIGMKQMVATNSNQKEISDLIIQLFSLEEEVDEQYNARKFNSKPNHLINVLHPSTTFGNIPVHS</sequence>
<comment type="caution">
    <text evidence="18">The sequence shown here is derived from an EMBL/GenBank/DDBJ whole genome shotgun (WGS) entry which is preliminary data.</text>
</comment>
<comment type="domain">
    <text evidence="9">Possesses an unusual extended V-shaped dimeric structure with each monomer consisting of three distinct domains arranged along a curved 'spinal' alpha-helix. The N-terminal catalytic domain specifically recognizes the glutamate moiety of the substrate. The second domain is the NADPH-binding domain, and the third C-terminal domain is responsible for dimerization.</text>
</comment>
<reference evidence="18 19" key="1">
    <citation type="submission" date="2019-03" db="EMBL/GenBank/DDBJ databases">
        <title>Bacillus niacini sp. nov. a Nicotinate-Metabolizing Mesophile Isolated from Soil.</title>
        <authorList>
            <person name="Zhang G."/>
        </authorList>
    </citation>
    <scope>NUCLEOTIDE SEQUENCE [LARGE SCALE GENOMIC DNA]</scope>
    <source>
        <strain evidence="18 19">WN066</strain>
    </source>
</reference>
<feature type="active site" description="Nucleophile" evidence="9 10">
    <location>
        <position position="50"/>
    </location>
</feature>
<dbReference type="Proteomes" id="UP000295132">
    <property type="component" value="Unassembled WGS sequence"/>
</dbReference>
<feature type="domain" description="Glutamyl-tRNA reductase N-terminal" evidence="17">
    <location>
        <begin position="6"/>
        <end position="156"/>
    </location>
</feature>
<accession>A0A4R5VZN4</accession>
<dbReference type="InterPro" id="IPR015895">
    <property type="entry name" value="4pyrrol_synth_GluRdtase_N"/>
</dbReference>
<dbReference type="FunFam" id="3.30.460.30:FF:000001">
    <property type="entry name" value="Glutamyl-tRNA reductase"/>
    <property type="match status" value="1"/>
</dbReference>
<dbReference type="GO" id="GO:0050661">
    <property type="term" value="F:NADP binding"/>
    <property type="evidence" value="ECO:0007669"/>
    <property type="project" value="InterPro"/>
</dbReference>
<dbReference type="InterPro" id="IPR006151">
    <property type="entry name" value="Shikm_DH/Glu-tRNA_Rdtase"/>
</dbReference>
<evidence type="ECO:0000259" key="17">
    <source>
        <dbReference type="Pfam" id="PF05201"/>
    </source>
</evidence>
<dbReference type="HAMAP" id="MF_00087">
    <property type="entry name" value="Glu_tRNA_reductase"/>
    <property type="match status" value="1"/>
</dbReference>
<dbReference type="Gene3D" id="3.40.50.720">
    <property type="entry name" value="NAD(P)-binding Rossmann-like Domain"/>
    <property type="match status" value="1"/>
</dbReference>
<dbReference type="FunFam" id="3.40.50.720:FF:000031">
    <property type="entry name" value="Glutamyl-tRNA reductase"/>
    <property type="match status" value="1"/>
</dbReference>
<dbReference type="CDD" id="cd05213">
    <property type="entry name" value="NAD_bind_Glutamyl_tRNA_reduct"/>
    <property type="match status" value="1"/>
</dbReference>
<evidence type="ECO:0000256" key="1">
    <source>
        <dbReference type="ARBA" id="ARBA00005059"/>
    </source>
</evidence>
<evidence type="ECO:0000256" key="8">
    <source>
        <dbReference type="ARBA" id="ARBA00068659"/>
    </source>
</evidence>
<evidence type="ECO:0000256" key="13">
    <source>
        <dbReference type="PIRSR" id="PIRSR000445-4"/>
    </source>
</evidence>
<dbReference type="PIRSF" id="PIRSF000445">
    <property type="entry name" value="4pyrrol_synth_GluRdtase"/>
    <property type="match status" value="1"/>
</dbReference>
<feature type="site" description="Important for activity" evidence="9 13">
    <location>
        <position position="99"/>
    </location>
</feature>
<comment type="function">
    <text evidence="9">Catalyzes the NADPH-dependent reduction of glutamyl-tRNA(Glu) to glutamate 1-semialdehyde (GSA).</text>
</comment>
<comment type="catalytic activity">
    <reaction evidence="7 9 14">
        <text>(S)-4-amino-5-oxopentanoate + tRNA(Glu) + NADP(+) = L-glutamyl-tRNA(Glu) + NADPH + H(+)</text>
        <dbReference type="Rhea" id="RHEA:12344"/>
        <dbReference type="Rhea" id="RHEA-COMP:9663"/>
        <dbReference type="Rhea" id="RHEA-COMP:9680"/>
        <dbReference type="ChEBI" id="CHEBI:15378"/>
        <dbReference type="ChEBI" id="CHEBI:57501"/>
        <dbReference type="ChEBI" id="CHEBI:57783"/>
        <dbReference type="ChEBI" id="CHEBI:58349"/>
        <dbReference type="ChEBI" id="CHEBI:78442"/>
        <dbReference type="ChEBI" id="CHEBI:78520"/>
        <dbReference type="EC" id="1.2.1.70"/>
    </reaction>
</comment>
<dbReference type="EMBL" id="SMYO01000001">
    <property type="protein sequence ID" value="TDK65111.1"/>
    <property type="molecule type" value="Genomic_DNA"/>
</dbReference>
<dbReference type="InterPro" id="IPR036343">
    <property type="entry name" value="GluRdtase_N_sf"/>
</dbReference>
<feature type="binding site" evidence="9 11">
    <location>
        <position position="109"/>
    </location>
    <ligand>
        <name>substrate</name>
    </ligand>
</feature>
<dbReference type="AlphaFoldDB" id="A0A4R5VZN4"/>
<dbReference type="InterPro" id="IPR018214">
    <property type="entry name" value="GluRdtase_CS"/>
</dbReference>
<evidence type="ECO:0000256" key="12">
    <source>
        <dbReference type="PIRSR" id="PIRSR000445-3"/>
    </source>
</evidence>
<feature type="binding site" evidence="9 11">
    <location>
        <position position="120"/>
    </location>
    <ligand>
        <name>substrate</name>
    </ligand>
</feature>
<evidence type="ECO:0000259" key="15">
    <source>
        <dbReference type="Pfam" id="PF00745"/>
    </source>
</evidence>
<feature type="binding site" evidence="9 12">
    <location>
        <begin position="189"/>
        <end position="194"/>
    </location>
    <ligand>
        <name>NADP(+)</name>
        <dbReference type="ChEBI" id="CHEBI:58349"/>
    </ligand>
</feature>
<feature type="domain" description="Tetrapyrrole biosynthesis glutamyl-tRNA reductase dimerisation" evidence="15">
    <location>
        <begin position="321"/>
        <end position="420"/>
    </location>
</feature>
<dbReference type="PROSITE" id="PS00747">
    <property type="entry name" value="GLUTR"/>
    <property type="match status" value="1"/>
</dbReference>
<evidence type="ECO:0000256" key="14">
    <source>
        <dbReference type="RuleBase" id="RU000584"/>
    </source>
</evidence>
<evidence type="ECO:0000256" key="5">
    <source>
        <dbReference type="ARBA" id="ARBA00023002"/>
    </source>
</evidence>
<evidence type="ECO:0000256" key="4">
    <source>
        <dbReference type="ARBA" id="ARBA00022857"/>
    </source>
</evidence>
<dbReference type="SUPFAM" id="SSF69075">
    <property type="entry name" value="Glutamyl tRNA-reductase dimerization domain"/>
    <property type="match status" value="1"/>
</dbReference>
<evidence type="ECO:0000256" key="7">
    <source>
        <dbReference type="ARBA" id="ARBA00047464"/>
    </source>
</evidence>
<dbReference type="Gene3D" id="3.30.460.30">
    <property type="entry name" value="Glutamyl-tRNA reductase, N-terminal domain"/>
    <property type="match status" value="1"/>
</dbReference>
<dbReference type="Pfam" id="PF01488">
    <property type="entry name" value="Shikimate_DH"/>
    <property type="match status" value="1"/>
</dbReference>